<keyword evidence="1" id="KW-0175">Coiled coil</keyword>
<feature type="signal peptide" evidence="2">
    <location>
        <begin position="1"/>
        <end position="26"/>
    </location>
</feature>
<gene>
    <name evidence="3" type="ORF">CYMTET_16291</name>
</gene>
<evidence type="ECO:0000313" key="3">
    <source>
        <dbReference type="EMBL" id="KAK3275589.1"/>
    </source>
</evidence>
<feature type="coiled-coil region" evidence="1">
    <location>
        <begin position="94"/>
        <end position="121"/>
    </location>
</feature>
<comment type="caution">
    <text evidence="3">The sequence shown here is derived from an EMBL/GenBank/DDBJ whole genome shotgun (WGS) entry which is preliminary data.</text>
</comment>
<dbReference type="Proteomes" id="UP001190700">
    <property type="component" value="Unassembled WGS sequence"/>
</dbReference>
<dbReference type="InterPro" id="IPR013320">
    <property type="entry name" value="ConA-like_dom_sf"/>
</dbReference>
<dbReference type="EMBL" id="LGRX02007132">
    <property type="protein sequence ID" value="KAK3275589.1"/>
    <property type="molecule type" value="Genomic_DNA"/>
</dbReference>
<protein>
    <submittedName>
        <fullName evidence="3">Uncharacterized protein</fullName>
    </submittedName>
</protein>
<proteinExistence type="predicted"/>
<dbReference type="AlphaFoldDB" id="A0AAE0GCI3"/>
<reference evidence="3 4" key="1">
    <citation type="journal article" date="2015" name="Genome Biol. Evol.">
        <title>Comparative Genomics of a Bacterivorous Green Alga Reveals Evolutionary Causalities and Consequences of Phago-Mixotrophic Mode of Nutrition.</title>
        <authorList>
            <person name="Burns J.A."/>
            <person name="Paasch A."/>
            <person name="Narechania A."/>
            <person name="Kim E."/>
        </authorList>
    </citation>
    <scope>NUCLEOTIDE SEQUENCE [LARGE SCALE GENOMIC DNA]</scope>
    <source>
        <strain evidence="3 4">PLY_AMNH</strain>
    </source>
</reference>
<dbReference type="Gene3D" id="2.60.120.560">
    <property type="entry name" value="Exo-inulinase, domain 1"/>
    <property type="match status" value="1"/>
</dbReference>
<organism evidence="3 4">
    <name type="scientific">Cymbomonas tetramitiformis</name>
    <dbReference type="NCBI Taxonomy" id="36881"/>
    <lineage>
        <taxon>Eukaryota</taxon>
        <taxon>Viridiplantae</taxon>
        <taxon>Chlorophyta</taxon>
        <taxon>Pyramimonadophyceae</taxon>
        <taxon>Pyramimonadales</taxon>
        <taxon>Pyramimonadaceae</taxon>
        <taxon>Cymbomonas</taxon>
    </lineage>
</organism>
<accession>A0AAE0GCI3</accession>
<evidence type="ECO:0000256" key="1">
    <source>
        <dbReference type="SAM" id="Coils"/>
    </source>
</evidence>
<evidence type="ECO:0000313" key="4">
    <source>
        <dbReference type="Proteomes" id="UP001190700"/>
    </source>
</evidence>
<name>A0AAE0GCI3_9CHLO</name>
<evidence type="ECO:0000256" key="2">
    <source>
        <dbReference type="SAM" id="SignalP"/>
    </source>
</evidence>
<dbReference type="SUPFAM" id="SSF49899">
    <property type="entry name" value="Concanavalin A-like lectins/glucanases"/>
    <property type="match status" value="1"/>
</dbReference>
<feature type="chain" id="PRO_5042079208" evidence="2">
    <location>
        <begin position="27"/>
        <end position="294"/>
    </location>
</feature>
<keyword evidence="2" id="KW-0732">Signal</keyword>
<sequence length="294" mass="32756">MCECRVAISRLLRATVLLALQGKVLTTSEAPRVSQNFIARRVVEEEGYSNLVGSREGFKLYTNVADKGLIETLQVTYRDGLFVAGEKVITESDHLRVLDDLERTQAKLQALETRLQILEAQHPPTCVVPGGDRLQFNRTGWVCVCNAGYHGAYKISVDIFNIEARGTIHFGHPGIGYNAQDDDNYEVVYFRPRDNNHQTGQLVSGQVQWTSETSNSVEVVGGVWFHVEVHIADRTATIYKDGQLVGTQPTYFDPVARGVMLVANGYDNNVHFKNFKIVLEEGCRTIEPTGPPSE</sequence>
<keyword evidence="4" id="KW-1185">Reference proteome</keyword>